<comment type="caution">
    <text evidence="2">The sequence shown here is derived from an EMBL/GenBank/DDBJ whole genome shotgun (WGS) entry which is preliminary data.</text>
</comment>
<protein>
    <submittedName>
        <fullName evidence="2">Uncharacterized protein</fullName>
    </submittedName>
</protein>
<sequence>MVEFPLQHASSLAEAPSLDPGNPAEVCHWDYGCSPSPDCVLVFECQQLVGPQSQSHSDGSEGIKVSWSKPSLKLHFHLARVEADEDTRQDSRLSAT</sequence>
<dbReference type="AlphaFoldDB" id="A0AAV9SHL6"/>
<dbReference type="Proteomes" id="UP001311232">
    <property type="component" value="Unassembled WGS sequence"/>
</dbReference>
<reference evidence="2 3" key="1">
    <citation type="submission" date="2021-06" db="EMBL/GenBank/DDBJ databases">
        <authorList>
            <person name="Palmer J.M."/>
        </authorList>
    </citation>
    <scope>NUCLEOTIDE SEQUENCE [LARGE SCALE GENOMIC DNA]</scope>
    <source>
        <strain evidence="2 3">MEX-2019</strain>
        <tissue evidence="2">Muscle</tissue>
    </source>
</reference>
<gene>
    <name evidence="2" type="ORF">CRENBAI_019136</name>
</gene>
<dbReference type="EMBL" id="JAHHUM010000337">
    <property type="protein sequence ID" value="KAK5620745.1"/>
    <property type="molecule type" value="Genomic_DNA"/>
</dbReference>
<accession>A0AAV9SHL6</accession>
<organism evidence="2 3">
    <name type="scientific">Crenichthys baileyi</name>
    <name type="common">White River springfish</name>
    <dbReference type="NCBI Taxonomy" id="28760"/>
    <lineage>
        <taxon>Eukaryota</taxon>
        <taxon>Metazoa</taxon>
        <taxon>Chordata</taxon>
        <taxon>Craniata</taxon>
        <taxon>Vertebrata</taxon>
        <taxon>Euteleostomi</taxon>
        <taxon>Actinopterygii</taxon>
        <taxon>Neopterygii</taxon>
        <taxon>Teleostei</taxon>
        <taxon>Neoteleostei</taxon>
        <taxon>Acanthomorphata</taxon>
        <taxon>Ovalentaria</taxon>
        <taxon>Atherinomorphae</taxon>
        <taxon>Cyprinodontiformes</taxon>
        <taxon>Goodeidae</taxon>
        <taxon>Crenichthys</taxon>
    </lineage>
</organism>
<proteinExistence type="predicted"/>
<evidence type="ECO:0000313" key="3">
    <source>
        <dbReference type="Proteomes" id="UP001311232"/>
    </source>
</evidence>
<evidence type="ECO:0000256" key="1">
    <source>
        <dbReference type="SAM" id="MobiDB-lite"/>
    </source>
</evidence>
<name>A0AAV9SHL6_9TELE</name>
<evidence type="ECO:0000313" key="2">
    <source>
        <dbReference type="EMBL" id="KAK5620745.1"/>
    </source>
</evidence>
<feature type="region of interest" description="Disordered" evidence="1">
    <location>
        <begin position="1"/>
        <end position="20"/>
    </location>
</feature>
<keyword evidence="3" id="KW-1185">Reference proteome</keyword>